<sequence length="107" mass="12081">LPALTPNATGCVSDEQCRRSCDSTVCDMQQQPARCLCEPGTHFLFEKCWKRCPPFAEQHPVVDERGKLFLGCMKNSGFSYCKLRTSESVARLVMRRSKRAIGKNAYC</sequence>
<dbReference type="EMBL" id="BTRK01000003">
    <property type="protein sequence ID" value="GMR40570.1"/>
    <property type="molecule type" value="Genomic_DNA"/>
</dbReference>
<reference evidence="2" key="1">
    <citation type="submission" date="2022-10" db="EMBL/GenBank/DDBJ databases">
        <title>Genome assembly of Pristionchus species.</title>
        <authorList>
            <person name="Yoshida K."/>
            <person name="Sommer R.J."/>
        </authorList>
    </citation>
    <scope>NUCLEOTIDE SEQUENCE [LARGE SCALE GENOMIC DNA]</scope>
    <source>
        <strain evidence="2">RS5460</strain>
    </source>
</reference>
<dbReference type="Proteomes" id="UP001328107">
    <property type="component" value="Unassembled WGS sequence"/>
</dbReference>
<feature type="non-terminal residue" evidence="1">
    <location>
        <position position="1"/>
    </location>
</feature>
<organism evidence="1 2">
    <name type="scientific">Pristionchus mayeri</name>
    <dbReference type="NCBI Taxonomy" id="1317129"/>
    <lineage>
        <taxon>Eukaryota</taxon>
        <taxon>Metazoa</taxon>
        <taxon>Ecdysozoa</taxon>
        <taxon>Nematoda</taxon>
        <taxon>Chromadorea</taxon>
        <taxon>Rhabditida</taxon>
        <taxon>Rhabditina</taxon>
        <taxon>Diplogasteromorpha</taxon>
        <taxon>Diplogasteroidea</taxon>
        <taxon>Neodiplogasteridae</taxon>
        <taxon>Pristionchus</taxon>
    </lineage>
</organism>
<gene>
    <name evidence="1" type="ORF">PMAYCL1PPCAC_10765</name>
</gene>
<evidence type="ECO:0000313" key="1">
    <source>
        <dbReference type="EMBL" id="GMR40570.1"/>
    </source>
</evidence>
<evidence type="ECO:0000313" key="2">
    <source>
        <dbReference type="Proteomes" id="UP001328107"/>
    </source>
</evidence>
<accession>A0AAN4ZN13</accession>
<protein>
    <submittedName>
        <fullName evidence="1">Uncharacterized protein</fullName>
    </submittedName>
</protein>
<keyword evidence="2" id="KW-1185">Reference proteome</keyword>
<name>A0AAN4ZN13_9BILA</name>
<proteinExistence type="predicted"/>
<dbReference type="AlphaFoldDB" id="A0AAN4ZN13"/>
<comment type="caution">
    <text evidence="1">The sequence shown here is derived from an EMBL/GenBank/DDBJ whole genome shotgun (WGS) entry which is preliminary data.</text>
</comment>